<dbReference type="STRING" id="436010.A0A166QB90"/>
<sequence length="417" mass="42341">MFPRLFFVAALASLHSFTPVLAADDASTITQSPPAKRTPTAHRDLAKRAAAATTYETTSPLPLTDYQYPYSAIPYQVNPYAIGRGPQAGYNICNSTTEGATSECQTMEVNSAADFCLWGSPIADGSIGDVEAAVVAYCAQPGHGTRVITPGSITAVQFMKTSAYIQVTGLFNQNGIGLATNDTGGELDPHGADLLGNPIGGLVYSTGMPSGDGKTVTQVTSWNNFVGSGQFCIKLCDPTVPSPNYCQNTYDLIGCDYNMPASYTPNEFTSCEGELQDVVGTYTTNGQTLTWSMPESLSPTTTLPWQPRIPASSNCVTYSSAQLFSAASSASASASVSASGSVASTSAAGASSTATPVSLSSFTVTSTGSGGVVVTVTSASSVPSTTGASGSSSNGAMTAGPGGAVLAVVAAAVAALL</sequence>
<proteinExistence type="predicted"/>
<evidence type="ECO:0000256" key="1">
    <source>
        <dbReference type="SAM" id="SignalP"/>
    </source>
</evidence>
<evidence type="ECO:0008006" key="4">
    <source>
        <dbReference type="Google" id="ProtNLM"/>
    </source>
</evidence>
<feature type="chain" id="PRO_5007878692" description="Macrofage activating glycoprotein" evidence="1">
    <location>
        <begin position="23"/>
        <end position="417"/>
    </location>
</feature>
<name>A0A166QB90_9AGAM</name>
<keyword evidence="3" id="KW-1185">Reference proteome</keyword>
<evidence type="ECO:0000313" key="2">
    <source>
        <dbReference type="EMBL" id="KZP26961.1"/>
    </source>
</evidence>
<organism evidence="2 3">
    <name type="scientific">Athelia psychrophila</name>
    <dbReference type="NCBI Taxonomy" id="1759441"/>
    <lineage>
        <taxon>Eukaryota</taxon>
        <taxon>Fungi</taxon>
        <taxon>Dikarya</taxon>
        <taxon>Basidiomycota</taxon>
        <taxon>Agaricomycotina</taxon>
        <taxon>Agaricomycetes</taxon>
        <taxon>Agaricomycetidae</taxon>
        <taxon>Atheliales</taxon>
        <taxon>Atheliaceae</taxon>
        <taxon>Athelia</taxon>
    </lineage>
</organism>
<protein>
    <recommendedName>
        <fullName evidence="4">Macrofage activating glycoprotein</fullName>
    </recommendedName>
</protein>
<dbReference type="AlphaFoldDB" id="A0A166QB90"/>
<dbReference type="OrthoDB" id="2564904at2759"/>
<dbReference type="EMBL" id="KV417511">
    <property type="protein sequence ID" value="KZP26961.1"/>
    <property type="molecule type" value="Genomic_DNA"/>
</dbReference>
<dbReference type="Proteomes" id="UP000076532">
    <property type="component" value="Unassembled WGS sequence"/>
</dbReference>
<feature type="signal peptide" evidence="1">
    <location>
        <begin position="1"/>
        <end position="22"/>
    </location>
</feature>
<reference evidence="2 3" key="1">
    <citation type="journal article" date="2016" name="Mol. Biol. Evol.">
        <title>Comparative Genomics of Early-Diverging Mushroom-Forming Fungi Provides Insights into the Origins of Lignocellulose Decay Capabilities.</title>
        <authorList>
            <person name="Nagy L.G."/>
            <person name="Riley R."/>
            <person name="Tritt A."/>
            <person name="Adam C."/>
            <person name="Daum C."/>
            <person name="Floudas D."/>
            <person name="Sun H."/>
            <person name="Yadav J.S."/>
            <person name="Pangilinan J."/>
            <person name="Larsson K.H."/>
            <person name="Matsuura K."/>
            <person name="Barry K."/>
            <person name="Labutti K."/>
            <person name="Kuo R."/>
            <person name="Ohm R.A."/>
            <person name="Bhattacharya S.S."/>
            <person name="Shirouzu T."/>
            <person name="Yoshinaga Y."/>
            <person name="Martin F.M."/>
            <person name="Grigoriev I.V."/>
            <person name="Hibbett D.S."/>
        </authorList>
    </citation>
    <scope>NUCLEOTIDE SEQUENCE [LARGE SCALE GENOMIC DNA]</scope>
    <source>
        <strain evidence="2 3">CBS 109695</strain>
    </source>
</reference>
<evidence type="ECO:0000313" key="3">
    <source>
        <dbReference type="Proteomes" id="UP000076532"/>
    </source>
</evidence>
<gene>
    <name evidence="2" type="ORF">FIBSPDRAFT_731522</name>
</gene>
<keyword evidence="1" id="KW-0732">Signal</keyword>
<accession>A0A166QB90</accession>